<feature type="region of interest" description="Disordered" evidence="4">
    <location>
        <begin position="413"/>
        <end position="437"/>
    </location>
</feature>
<proteinExistence type="predicted"/>
<comment type="cofactor">
    <cofactor evidence="1">
        <name>FAD</name>
        <dbReference type="ChEBI" id="CHEBI:57692"/>
    </cofactor>
</comment>
<evidence type="ECO:0000256" key="4">
    <source>
        <dbReference type="SAM" id="MobiDB-lite"/>
    </source>
</evidence>
<accession>A0A4Z0H988</accession>
<dbReference type="InterPro" id="IPR002938">
    <property type="entry name" value="FAD-bd"/>
</dbReference>
<dbReference type="SUPFAM" id="SSF51905">
    <property type="entry name" value="FAD/NAD(P)-binding domain"/>
    <property type="match status" value="1"/>
</dbReference>
<dbReference type="PRINTS" id="PR00420">
    <property type="entry name" value="RNGMNOXGNASE"/>
</dbReference>
<dbReference type="GO" id="GO:0071949">
    <property type="term" value="F:FAD binding"/>
    <property type="evidence" value="ECO:0007669"/>
    <property type="project" value="InterPro"/>
</dbReference>
<dbReference type="InterPro" id="IPR050641">
    <property type="entry name" value="RIFMO-like"/>
</dbReference>
<name>A0A4Z0H988_9ACTN</name>
<dbReference type="Gene3D" id="3.50.50.60">
    <property type="entry name" value="FAD/NAD(P)-binding domain"/>
    <property type="match status" value="1"/>
</dbReference>
<feature type="region of interest" description="Disordered" evidence="4">
    <location>
        <begin position="93"/>
        <end position="122"/>
    </location>
</feature>
<dbReference type="Proteomes" id="UP000297948">
    <property type="component" value="Unassembled WGS sequence"/>
</dbReference>
<evidence type="ECO:0000313" key="7">
    <source>
        <dbReference type="Proteomes" id="UP000297948"/>
    </source>
</evidence>
<keyword evidence="3" id="KW-0274">FAD</keyword>
<keyword evidence="2" id="KW-0285">Flavoprotein</keyword>
<dbReference type="InterPro" id="IPR036188">
    <property type="entry name" value="FAD/NAD-bd_sf"/>
</dbReference>
<keyword evidence="7" id="KW-1185">Reference proteome</keyword>
<keyword evidence="6" id="KW-0503">Monooxygenase</keyword>
<comment type="caution">
    <text evidence="6">The sequence shown here is derived from an EMBL/GenBank/DDBJ whole genome shotgun (WGS) entry which is preliminary data.</text>
</comment>
<evidence type="ECO:0000256" key="2">
    <source>
        <dbReference type="ARBA" id="ARBA00022630"/>
    </source>
</evidence>
<dbReference type="AlphaFoldDB" id="A0A4Z0H988"/>
<gene>
    <name evidence="6" type="ORF">E4099_09685</name>
</gene>
<organism evidence="6 7">
    <name type="scientific">Streptomyces palmae</name>
    <dbReference type="NCBI Taxonomy" id="1701085"/>
    <lineage>
        <taxon>Bacteria</taxon>
        <taxon>Bacillati</taxon>
        <taxon>Actinomycetota</taxon>
        <taxon>Actinomycetes</taxon>
        <taxon>Kitasatosporales</taxon>
        <taxon>Streptomycetaceae</taxon>
        <taxon>Streptomyces</taxon>
    </lineage>
</organism>
<evidence type="ECO:0000313" key="6">
    <source>
        <dbReference type="EMBL" id="TGB13673.1"/>
    </source>
</evidence>
<keyword evidence="6" id="KW-0560">Oxidoreductase</keyword>
<feature type="compositionally biased region" description="Low complexity" evidence="4">
    <location>
        <begin position="95"/>
        <end position="111"/>
    </location>
</feature>
<reference evidence="6 7" key="1">
    <citation type="submission" date="2019-03" db="EMBL/GenBank/DDBJ databases">
        <authorList>
            <person name="Gonzalez-Pimentel J.L."/>
        </authorList>
    </citation>
    <scope>NUCLEOTIDE SEQUENCE [LARGE SCALE GENOMIC DNA]</scope>
    <source>
        <strain evidence="6 7">JCM 31289</strain>
    </source>
</reference>
<dbReference type="OrthoDB" id="8670884at2"/>
<dbReference type="Gene3D" id="3.40.30.120">
    <property type="match status" value="1"/>
</dbReference>
<dbReference type="GO" id="GO:0016709">
    <property type="term" value="F:oxidoreductase activity, acting on paired donors, with incorporation or reduction of molecular oxygen, NAD(P)H as one donor, and incorporation of one atom of oxygen"/>
    <property type="evidence" value="ECO:0007669"/>
    <property type="project" value="UniProtKB-ARBA"/>
</dbReference>
<evidence type="ECO:0000256" key="1">
    <source>
        <dbReference type="ARBA" id="ARBA00001974"/>
    </source>
</evidence>
<dbReference type="RefSeq" id="WP_135338559.1">
    <property type="nucleotide sequence ID" value="NZ_JBHLTX010000013.1"/>
</dbReference>
<feature type="domain" description="FAD-binding" evidence="5">
    <location>
        <begin position="4"/>
        <end position="375"/>
    </location>
</feature>
<dbReference type="PANTHER" id="PTHR43004:SF19">
    <property type="entry name" value="BINDING MONOOXYGENASE, PUTATIVE (JCVI)-RELATED"/>
    <property type="match status" value="1"/>
</dbReference>
<dbReference type="EMBL" id="SRID01000061">
    <property type="protein sequence ID" value="TGB13673.1"/>
    <property type="molecule type" value="Genomic_DNA"/>
</dbReference>
<evidence type="ECO:0000259" key="5">
    <source>
        <dbReference type="Pfam" id="PF01494"/>
    </source>
</evidence>
<dbReference type="Pfam" id="PF21274">
    <property type="entry name" value="Rng_hyd_C"/>
    <property type="match status" value="1"/>
</dbReference>
<dbReference type="Gene3D" id="3.30.9.10">
    <property type="entry name" value="D-Amino Acid Oxidase, subunit A, domain 2"/>
    <property type="match status" value="1"/>
</dbReference>
<evidence type="ECO:0000256" key="3">
    <source>
        <dbReference type="ARBA" id="ARBA00022827"/>
    </source>
</evidence>
<sequence length="543" mass="57502">MRHVPVLVVGGSLTGLSAALFLGMHAVPALVVERRGSILAHPRLRGLLPRAVELYRQAGLEEEITAIYPSNPPTEQLVSVHAATLADEHEILGETAGAKDTGNTGNTGNTGDTEETAEPLSPCSFVPIGQHELESLLAERIRAQGAELCFGTELTGWEQDPDGVTARLRGPDGATRTVRARYLIAADGASSGIRRRLGIGTVGPGTLFRMATMHIRADLSPALRGRPVGMAYLDRPAAGTTLGPLDSTGLHWFFATAVPAGARRPDPVAWVRAATGLPDLEVRLLDQLPGGGEQVFTFPVGARVAERYAQGRVFLAGDAAHLMPPTGTLGGLTCIEDAHNLAWKLALVLRREAGPGLLDSYAAERRPVAERNMRQAYARALARWRLPGRTMDEPLLDTDTLMYGFRYRSPAAGSAGNGAPEPGAPHPLPAAPDGLPGTRAPHLSVSQDAAAPMSTLDLYGSRLVLLVGPEADAWAAAARRAGRLLSVPVEVYHLDGELAEPHGLGAFGALLVRPDGHVAWRASDAGADPDRDFERVLRAVLAR</sequence>
<dbReference type="Pfam" id="PF01494">
    <property type="entry name" value="FAD_binding_3"/>
    <property type="match status" value="1"/>
</dbReference>
<dbReference type="PANTHER" id="PTHR43004">
    <property type="entry name" value="TRK SYSTEM POTASSIUM UPTAKE PROTEIN"/>
    <property type="match status" value="1"/>
</dbReference>
<protein>
    <submittedName>
        <fullName evidence="6">Monooxygenase</fullName>
    </submittedName>
</protein>